<keyword evidence="3 9" id="KW-0812">Transmembrane</keyword>
<feature type="transmembrane region" description="Helical" evidence="9">
    <location>
        <begin position="244"/>
        <end position="266"/>
    </location>
</feature>
<dbReference type="GO" id="GO:0005886">
    <property type="term" value="C:plasma membrane"/>
    <property type="evidence" value="ECO:0007669"/>
    <property type="project" value="UniProtKB-SubCell"/>
</dbReference>
<keyword evidence="5" id="KW-0297">G-protein coupled receptor</keyword>
<accession>A0A818VI56</accession>
<comment type="caution">
    <text evidence="11">The sequence shown here is derived from an EMBL/GenBank/DDBJ whole genome shotgun (WGS) entry which is preliminary data.</text>
</comment>
<evidence type="ECO:0000313" key="11">
    <source>
        <dbReference type="EMBL" id="CAF3709238.1"/>
    </source>
</evidence>
<keyword evidence="8" id="KW-0807">Transducer</keyword>
<dbReference type="GO" id="GO:0004930">
    <property type="term" value="F:G protein-coupled receptor activity"/>
    <property type="evidence" value="ECO:0007669"/>
    <property type="project" value="UniProtKB-KW"/>
</dbReference>
<evidence type="ECO:0000256" key="6">
    <source>
        <dbReference type="ARBA" id="ARBA00023136"/>
    </source>
</evidence>
<sequence>MMNNSYSSSEPSIIFIKINFILLGIMQLFNIILSSFVILLIVLHRSLRTIPNLLMSNSSFAIFCYSLTLIIQLVTELQQTEKSNQVACKLLAYFTNSSVNAICYSYLVTAISQYFFNILYRRKYLHTFRVHYCMIFLSWTVTSCTPLILYFSGEYKWLFGIKTIHDRYLGSLQYLPETHMCSTATIFKWTSAIYLGIAYIIPYTGIIFIYVSIVRHTRRTNVTTIATTVLSGSSRRDFRVLKNIFVLISILAIACLPNFILIIWIVYSPNTIFIPLYLIPTVAVSLCTNIQMLIIFITNKSVRNVVYNYVQHVFN</sequence>
<feature type="transmembrane region" description="Helical" evidence="9">
    <location>
        <begin position="132"/>
        <end position="151"/>
    </location>
</feature>
<dbReference type="EMBL" id="CAJOAY010000648">
    <property type="protein sequence ID" value="CAF3709238.1"/>
    <property type="molecule type" value="Genomic_DNA"/>
</dbReference>
<proteinExistence type="predicted"/>
<dbReference type="InterPro" id="IPR017452">
    <property type="entry name" value="GPCR_Rhodpsn_7TM"/>
</dbReference>
<evidence type="ECO:0000313" key="12">
    <source>
        <dbReference type="Proteomes" id="UP000663881"/>
    </source>
</evidence>
<dbReference type="SUPFAM" id="SSF81321">
    <property type="entry name" value="Family A G protein-coupled receptor-like"/>
    <property type="match status" value="1"/>
</dbReference>
<evidence type="ECO:0000256" key="8">
    <source>
        <dbReference type="ARBA" id="ARBA00023224"/>
    </source>
</evidence>
<evidence type="ECO:0000256" key="7">
    <source>
        <dbReference type="ARBA" id="ARBA00023170"/>
    </source>
</evidence>
<keyword evidence="4 9" id="KW-1133">Transmembrane helix</keyword>
<dbReference type="PANTHER" id="PTHR24228:SF59">
    <property type="entry name" value="NEUROPEPTIDE RECEPTOR 15"/>
    <property type="match status" value="1"/>
</dbReference>
<evidence type="ECO:0000256" key="9">
    <source>
        <dbReference type="SAM" id="Phobius"/>
    </source>
</evidence>
<evidence type="ECO:0000256" key="4">
    <source>
        <dbReference type="ARBA" id="ARBA00022989"/>
    </source>
</evidence>
<feature type="transmembrane region" description="Helical" evidence="9">
    <location>
        <begin position="20"/>
        <end position="42"/>
    </location>
</feature>
<dbReference type="PANTHER" id="PTHR24228">
    <property type="entry name" value="B2 BRADYKININ RECEPTOR/ANGIOTENSIN II RECEPTOR"/>
    <property type="match status" value="1"/>
</dbReference>
<evidence type="ECO:0000256" key="1">
    <source>
        <dbReference type="ARBA" id="ARBA00004651"/>
    </source>
</evidence>
<keyword evidence="6 9" id="KW-0472">Membrane</keyword>
<dbReference type="Gene3D" id="1.20.1070.10">
    <property type="entry name" value="Rhodopsin 7-helix transmembrane proteins"/>
    <property type="match status" value="1"/>
</dbReference>
<keyword evidence="7" id="KW-0675">Receptor</keyword>
<name>A0A818VI56_9BILA</name>
<dbReference type="PROSITE" id="PS50262">
    <property type="entry name" value="G_PROTEIN_RECEP_F1_2"/>
    <property type="match status" value="1"/>
</dbReference>
<feature type="transmembrane region" description="Helical" evidence="9">
    <location>
        <begin position="192"/>
        <end position="211"/>
    </location>
</feature>
<gene>
    <name evidence="11" type="ORF">OKA104_LOCUS13059</name>
</gene>
<organism evidence="11 12">
    <name type="scientific">Adineta steineri</name>
    <dbReference type="NCBI Taxonomy" id="433720"/>
    <lineage>
        <taxon>Eukaryota</taxon>
        <taxon>Metazoa</taxon>
        <taxon>Spiralia</taxon>
        <taxon>Gnathifera</taxon>
        <taxon>Rotifera</taxon>
        <taxon>Eurotatoria</taxon>
        <taxon>Bdelloidea</taxon>
        <taxon>Adinetida</taxon>
        <taxon>Adinetidae</taxon>
        <taxon>Adineta</taxon>
    </lineage>
</organism>
<evidence type="ECO:0000256" key="3">
    <source>
        <dbReference type="ARBA" id="ARBA00022692"/>
    </source>
</evidence>
<evidence type="ECO:0000259" key="10">
    <source>
        <dbReference type="PROSITE" id="PS50262"/>
    </source>
</evidence>
<keyword evidence="2" id="KW-1003">Cell membrane</keyword>
<evidence type="ECO:0000256" key="5">
    <source>
        <dbReference type="ARBA" id="ARBA00023040"/>
    </source>
</evidence>
<reference evidence="11" key="1">
    <citation type="submission" date="2021-02" db="EMBL/GenBank/DDBJ databases">
        <authorList>
            <person name="Nowell W R."/>
        </authorList>
    </citation>
    <scope>NUCLEOTIDE SEQUENCE</scope>
</reference>
<evidence type="ECO:0000256" key="2">
    <source>
        <dbReference type="ARBA" id="ARBA00022475"/>
    </source>
</evidence>
<dbReference type="AlphaFoldDB" id="A0A818VI56"/>
<dbReference type="CDD" id="cd00637">
    <property type="entry name" value="7tm_classA_rhodopsin-like"/>
    <property type="match status" value="1"/>
</dbReference>
<dbReference type="Proteomes" id="UP000663881">
    <property type="component" value="Unassembled WGS sequence"/>
</dbReference>
<protein>
    <recommendedName>
        <fullName evidence="10">G-protein coupled receptors family 1 profile domain-containing protein</fullName>
    </recommendedName>
</protein>
<feature type="transmembrane region" description="Helical" evidence="9">
    <location>
        <begin position="54"/>
        <end position="74"/>
    </location>
</feature>
<feature type="domain" description="G-protein coupled receptors family 1 profile" evidence="10">
    <location>
        <begin position="33"/>
        <end position="307"/>
    </location>
</feature>
<comment type="subcellular location">
    <subcellularLocation>
        <location evidence="1">Cell membrane</location>
        <topology evidence="1">Multi-pass membrane protein</topology>
    </subcellularLocation>
</comment>
<feature type="transmembrane region" description="Helical" evidence="9">
    <location>
        <begin position="272"/>
        <end position="297"/>
    </location>
</feature>